<evidence type="ECO:0000256" key="7">
    <source>
        <dbReference type="ARBA" id="ARBA00022485"/>
    </source>
</evidence>
<comment type="cofactor">
    <cofactor evidence="2">
        <name>[4Fe-4S] cluster</name>
        <dbReference type="ChEBI" id="CHEBI:49883"/>
    </cofactor>
</comment>
<dbReference type="InterPro" id="IPR027467">
    <property type="entry name" value="MopterinOxRdtase_cofactor_BS"/>
</dbReference>
<evidence type="ECO:0000259" key="15">
    <source>
        <dbReference type="PROSITE" id="PS51669"/>
    </source>
</evidence>
<dbReference type="InterPro" id="IPR006468">
    <property type="entry name" value="NarG"/>
</dbReference>
<name>A0A8J7PA70_9BACT</name>
<dbReference type="SUPFAM" id="SSF50692">
    <property type="entry name" value="ADC-like"/>
    <property type="match status" value="1"/>
</dbReference>
<evidence type="ECO:0000256" key="8">
    <source>
        <dbReference type="ARBA" id="ARBA00022505"/>
    </source>
</evidence>
<dbReference type="Gene3D" id="3.40.50.12440">
    <property type="match status" value="1"/>
</dbReference>
<dbReference type="InterPro" id="IPR006657">
    <property type="entry name" value="MoPterin_dinucl-bd_dom"/>
</dbReference>
<keyword evidence="8" id="KW-0500">Molybdenum</keyword>
<dbReference type="Pfam" id="PF00384">
    <property type="entry name" value="Molybdopterin"/>
    <property type="match status" value="1"/>
</dbReference>
<dbReference type="GO" id="GO:0051539">
    <property type="term" value="F:4 iron, 4 sulfur cluster binding"/>
    <property type="evidence" value="ECO:0007669"/>
    <property type="project" value="UniProtKB-KW"/>
</dbReference>
<dbReference type="InterPro" id="IPR037943">
    <property type="entry name" value="MopB_CT_Nitrate-R-NarG-like"/>
</dbReference>
<proteinExistence type="inferred from homology"/>
<dbReference type="PANTHER" id="PTHR43105">
    <property type="entry name" value="RESPIRATORY NITRATE REDUCTASE"/>
    <property type="match status" value="1"/>
</dbReference>
<dbReference type="SMART" id="SM00926">
    <property type="entry name" value="Molybdop_Fe4S4"/>
    <property type="match status" value="1"/>
</dbReference>
<dbReference type="Proteomes" id="UP000664277">
    <property type="component" value="Unassembled WGS sequence"/>
</dbReference>
<comment type="catalytic activity">
    <reaction evidence="14">
        <text>nitrate + a quinol = a quinone + nitrite + H2O</text>
        <dbReference type="Rhea" id="RHEA:56144"/>
        <dbReference type="ChEBI" id="CHEBI:15377"/>
        <dbReference type="ChEBI" id="CHEBI:16301"/>
        <dbReference type="ChEBI" id="CHEBI:17632"/>
        <dbReference type="ChEBI" id="CHEBI:24646"/>
        <dbReference type="ChEBI" id="CHEBI:132124"/>
        <dbReference type="EC" id="1.7.5.1"/>
    </reaction>
</comment>
<dbReference type="NCBIfam" id="TIGR01580">
    <property type="entry name" value="narG"/>
    <property type="match status" value="1"/>
</dbReference>
<comment type="similarity">
    <text evidence="4">Belongs to the prokaryotic molybdopterin-containing oxidoreductase family.</text>
</comment>
<keyword evidence="10 16" id="KW-0560">Oxidoreductase</keyword>
<evidence type="ECO:0000256" key="9">
    <source>
        <dbReference type="ARBA" id="ARBA00022723"/>
    </source>
</evidence>
<comment type="cofactor">
    <cofactor evidence="1">
        <name>Mo-bis(molybdopterin guanine dinucleotide)</name>
        <dbReference type="ChEBI" id="CHEBI:60539"/>
    </cofactor>
</comment>
<dbReference type="GO" id="GO:0043546">
    <property type="term" value="F:molybdopterin cofactor binding"/>
    <property type="evidence" value="ECO:0007669"/>
    <property type="project" value="InterPro"/>
</dbReference>
<evidence type="ECO:0000256" key="13">
    <source>
        <dbReference type="ARBA" id="ARBA00023136"/>
    </source>
</evidence>
<dbReference type="InterPro" id="IPR006963">
    <property type="entry name" value="Mopterin_OxRdtase_4Fe-4S_dom"/>
</dbReference>
<dbReference type="InterPro" id="IPR050123">
    <property type="entry name" value="Prok_molybdopt-oxidoreductase"/>
</dbReference>
<evidence type="ECO:0000256" key="2">
    <source>
        <dbReference type="ARBA" id="ARBA00001966"/>
    </source>
</evidence>
<dbReference type="SUPFAM" id="SSF53706">
    <property type="entry name" value="Formate dehydrogenase/DMSO reductase, domains 1-3"/>
    <property type="match status" value="1"/>
</dbReference>
<evidence type="ECO:0000256" key="12">
    <source>
        <dbReference type="ARBA" id="ARBA00023014"/>
    </source>
</evidence>
<dbReference type="PROSITE" id="PS51669">
    <property type="entry name" value="4FE4S_MOW_BIS_MGD"/>
    <property type="match status" value="1"/>
</dbReference>
<dbReference type="EMBL" id="JAFLCK010000034">
    <property type="protein sequence ID" value="MBN8662251.1"/>
    <property type="molecule type" value="Genomic_DNA"/>
</dbReference>
<evidence type="ECO:0000313" key="16">
    <source>
        <dbReference type="EMBL" id="MBN8662251.1"/>
    </source>
</evidence>
<keyword evidence="6" id="KW-1003">Cell membrane</keyword>
<dbReference type="GO" id="GO:0042126">
    <property type="term" value="P:nitrate metabolic process"/>
    <property type="evidence" value="ECO:0007669"/>
    <property type="project" value="InterPro"/>
</dbReference>
<evidence type="ECO:0000256" key="10">
    <source>
        <dbReference type="ARBA" id="ARBA00023002"/>
    </source>
</evidence>
<keyword evidence="12" id="KW-0411">Iron-sulfur</keyword>
<dbReference type="PANTHER" id="PTHR43105:SF2">
    <property type="entry name" value="RESPIRATORY NITRATE REDUCTASE 2 ALPHA CHAIN"/>
    <property type="match status" value="1"/>
</dbReference>
<evidence type="ECO:0000256" key="1">
    <source>
        <dbReference type="ARBA" id="ARBA00001942"/>
    </source>
</evidence>
<keyword evidence="11" id="KW-0408">Iron</keyword>
<dbReference type="GO" id="GO:0005886">
    <property type="term" value="C:plasma membrane"/>
    <property type="evidence" value="ECO:0007669"/>
    <property type="project" value="UniProtKB-SubCell"/>
</dbReference>
<evidence type="ECO:0000256" key="14">
    <source>
        <dbReference type="ARBA" id="ARBA00048294"/>
    </source>
</evidence>
<dbReference type="Pfam" id="PF01568">
    <property type="entry name" value="Molydop_binding"/>
    <property type="match status" value="1"/>
</dbReference>
<dbReference type="AlphaFoldDB" id="A0A8J7PA70"/>
<evidence type="ECO:0000256" key="4">
    <source>
        <dbReference type="ARBA" id="ARBA00010312"/>
    </source>
</evidence>
<dbReference type="GO" id="GO:0046872">
    <property type="term" value="F:metal ion binding"/>
    <property type="evidence" value="ECO:0007669"/>
    <property type="project" value="UniProtKB-KW"/>
</dbReference>
<protein>
    <recommendedName>
        <fullName evidence="5">nitrate reductase (quinone)</fullName>
        <ecNumber evidence="5">1.7.5.1</ecNumber>
    </recommendedName>
</protein>
<gene>
    <name evidence="16" type="ORF">J0M35_17915</name>
</gene>
<evidence type="ECO:0000256" key="3">
    <source>
        <dbReference type="ARBA" id="ARBA00004202"/>
    </source>
</evidence>
<evidence type="ECO:0000313" key="17">
    <source>
        <dbReference type="Proteomes" id="UP000664277"/>
    </source>
</evidence>
<feature type="domain" description="4Fe-4S Mo/W bis-MGD-type" evidence="15">
    <location>
        <begin position="26"/>
        <end position="90"/>
    </location>
</feature>
<evidence type="ECO:0000256" key="6">
    <source>
        <dbReference type="ARBA" id="ARBA00022475"/>
    </source>
</evidence>
<comment type="caution">
    <text evidence="16">The sequence shown here is derived from an EMBL/GenBank/DDBJ whole genome shotgun (WGS) entry which is preliminary data.</text>
</comment>
<dbReference type="EC" id="1.7.5.1" evidence="5"/>
<dbReference type="GO" id="GO:0160182">
    <property type="term" value="F:nitrate reductase (quinone) activity"/>
    <property type="evidence" value="ECO:0007669"/>
    <property type="project" value="UniProtKB-EC"/>
</dbReference>
<organism evidence="16 17">
    <name type="scientific">Candidatus Obscuribacter phosphatis</name>
    <dbReference type="NCBI Taxonomy" id="1906157"/>
    <lineage>
        <taxon>Bacteria</taxon>
        <taxon>Bacillati</taxon>
        <taxon>Candidatus Melainabacteria</taxon>
        <taxon>Candidatus Obscuribacterales</taxon>
        <taxon>Candidatus Obscuribacteraceae</taxon>
        <taxon>Candidatus Obscuribacter</taxon>
    </lineage>
</organism>
<dbReference type="CDD" id="cd02776">
    <property type="entry name" value="MopB_CT_Nitrate-R-NarG-like"/>
    <property type="match status" value="1"/>
</dbReference>
<keyword evidence="9" id="KW-0479">Metal-binding</keyword>
<sequence length="1214" mass="137955">MTWIRDTFAPEKRTWEDLYRNRWQYDKIIRSTHGVNCTGSCSWNVYVKNGIVTWELQALDYPTISKEIPPHEPRGCQRGISCSWYLYSPIRVKYPYIRGVLLDLWREAQELHPGDPIAAWSSIVSDDEKRKRFQKARGKGGLRRTDWSVVNELMAAANLFTVQKYGPDRLVGFSPIPAMSMVSYASGARFLQLMGGVCLSFYDWYCDLPPASPEIWGEQTDVAESADWFHSRYVAVVGSNVLMTRTPDAHFLVEARHRGSKVVVFSPDFSQSSKIADEWVPINQGQDAAFWLAVGHVILKEFYVDRNVPYFADYLKKYADAPFLVKLEKGSNETYRPGKLLRASDLGEYQRLENSEWKTLVFDLKTKRPVVPGGTIGHRWQKEKGAWNLRLKDSVTGDEIDPALFFSKEKGVDNDASVTVTIDDYSESFDQQILRKVPIRYIDSASGERLICTTVFELLLAQYGVDRGFGGNIPSGYEDESSVFTPAWQERFTGVKSSVVVNFAREWAKTAEKSKGKCSVIIGAGANHWYHNNLIYRAVIMPLIMCGCVGVNGGGLNHYVGQEKLAPQASWAPIAFGGDWGGPPRLQNAPSFHYVHSDQWRYDRPFSEICSVNDREHTMAAGHTIDKQALAIRNGWLPCYPQFNEPNSRVIAEAISQGAKSESEIIAHAVSRLKRRDLRFSMEDPNNPDSYPRVWYIWRGNAIMSSAKGHEYFLKHYLGTHHNQIAEETAGDTVKEVIWHDKVETGKMDLIVDLNFRMDTSALYSDIVLPAATHYEKFDIATTDMHSFIHPLQPAVPPCWESMSDWDIFKGIAQSTQKLAVKYDLKPIEDLVSSPLLHDTPAEIAQPTVKDWLKGECDAIPGQSMPNFKLVSRDYKTVYERFIRLGPNFRNNGLSVHGTHYDVDDVYDEYAKQGPSLKFGETLFPSLESDRDVCNAILHFAAETNGEMAFRAFQAESLKTGIDHTHLASASRSVRMNIDDLKAQPRRVLTTPYWTGITNDERTYSAYCQNIEEEIPWRTLTGRQHMYLDHETYLAYGESLPTYKPRPDVHVTRDLEKTPRDGGSLVLNYLTPHGKWHIHSTFGDTLRMKTLSRGIEPVWLNEKDADMIGVEDNDWVEVLNDHGVVVTRACVSARIPRGLAYIYHSPERTATTPKSKARKNRRAGGHNSLTRTRLKPLFMVGGYAQFTYAFNYWGPQGVNRDTYVVVKKVEDPEF</sequence>
<comment type="subcellular location">
    <subcellularLocation>
        <location evidence="3">Cell membrane</location>
        <topology evidence="3">Peripheral membrane protein</topology>
    </subcellularLocation>
</comment>
<accession>A0A8J7PA70</accession>
<dbReference type="GO" id="GO:0009325">
    <property type="term" value="C:nitrate reductase complex"/>
    <property type="evidence" value="ECO:0007669"/>
    <property type="project" value="InterPro"/>
</dbReference>
<keyword evidence="7" id="KW-0004">4Fe-4S</keyword>
<keyword evidence="13" id="KW-0472">Membrane</keyword>
<dbReference type="InterPro" id="IPR009010">
    <property type="entry name" value="Asp_de-COase-like_dom_sf"/>
</dbReference>
<dbReference type="InterPro" id="IPR006656">
    <property type="entry name" value="Mopterin_OxRdtase"/>
</dbReference>
<reference evidence="16" key="1">
    <citation type="submission" date="2021-02" db="EMBL/GenBank/DDBJ databases">
        <title>Genome-Resolved Metagenomics of a Microbial Community Performing Photosynthetic Biological Nutrient Removal.</title>
        <authorList>
            <person name="Mcdaniel E.A."/>
        </authorList>
    </citation>
    <scope>NUCLEOTIDE SEQUENCE</scope>
    <source>
        <strain evidence="16">UWPOB_OBS1</strain>
    </source>
</reference>
<dbReference type="PROSITE" id="PS00551">
    <property type="entry name" value="MOLYBDOPTERIN_PROK_1"/>
    <property type="match status" value="1"/>
</dbReference>
<evidence type="ECO:0000256" key="11">
    <source>
        <dbReference type="ARBA" id="ARBA00023004"/>
    </source>
</evidence>
<evidence type="ECO:0000256" key="5">
    <source>
        <dbReference type="ARBA" id="ARBA00012500"/>
    </source>
</evidence>